<organism evidence="8 9">
    <name type="scientific">Meloidogyne hapla</name>
    <name type="common">Root-knot nematode worm</name>
    <dbReference type="NCBI Taxonomy" id="6305"/>
    <lineage>
        <taxon>Eukaryota</taxon>
        <taxon>Metazoa</taxon>
        <taxon>Ecdysozoa</taxon>
        <taxon>Nematoda</taxon>
        <taxon>Chromadorea</taxon>
        <taxon>Rhabditida</taxon>
        <taxon>Tylenchina</taxon>
        <taxon>Tylenchomorpha</taxon>
        <taxon>Tylenchoidea</taxon>
        <taxon>Meloidogynidae</taxon>
        <taxon>Meloidogyninae</taxon>
        <taxon>Meloidogyne</taxon>
    </lineage>
</organism>
<sequence length="207" mass="23466">MLFNINMLFYLYFLLFFKLINCLNNPPKLPPRPNIIVFMVDDLGYGDLQSFGNLEQEFNPVDQLIREGIRFTNAYSADSMCSPARAGFMTGSLIIQYCRLPIRLGVTGGNRVFMIYDTGGLPKEDPTIAEMLKTYGYNTGMAGKWHLGINEKNYSDGNHLPGRRGFDFVGINLPYTLIWECDETGELYPGGPDQDRCFVYKGDKACF</sequence>
<dbReference type="Gene3D" id="3.40.720.10">
    <property type="entry name" value="Alkaline Phosphatase, subunit A"/>
    <property type="match status" value="1"/>
</dbReference>
<dbReference type="Pfam" id="PF00884">
    <property type="entry name" value="Sulfatase"/>
    <property type="match status" value="1"/>
</dbReference>
<comment type="cofactor">
    <cofactor evidence="1">
        <name>Ca(2+)</name>
        <dbReference type="ChEBI" id="CHEBI:29108"/>
    </cofactor>
</comment>
<keyword evidence="8" id="KW-1185">Reference proteome</keyword>
<dbReference type="InterPro" id="IPR050738">
    <property type="entry name" value="Sulfatase"/>
</dbReference>
<dbReference type="OMA" id="FTHTACA"/>
<keyword evidence="3" id="KW-0479">Metal-binding</keyword>
<feature type="chain" id="PRO_5009315615" evidence="6">
    <location>
        <begin position="23"/>
        <end position="207"/>
    </location>
</feature>
<dbReference type="AlphaFoldDB" id="A0A1I8BAQ0"/>
<dbReference type="InterPro" id="IPR024607">
    <property type="entry name" value="Sulfatase_CS"/>
</dbReference>
<evidence type="ECO:0000259" key="7">
    <source>
        <dbReference type="Pfam" id="PF00884"/>
    </source>
</evidence>
<dbReference type="InterPro" id="IPR017850">
    <property type="entry name" value="Alkaline_phosphatase_core_sf"/>
</dbReference>
<proteinExistence type="inferred from homology"/>
<dbReference type="SUPFAM" id="SSF53649">
    <property type="entry name" value="Alkaline phosphatase-like"/>
    <property type="match status" value="1"/>
</dbReference>
<dbReference type="GO" id="GO:0046872">
    <property type="term" value="F:metal ion binding"/>
    <property type="evidence" value="ECO:0007669"/>
    <property type="project" value="UniProtKB-KW"/>
</dbReference>
<evidence type="ECO:0000256" key="2">
    <source>
        <dbReference type="ARBA" id="ARBA00008779"/>
    </source>
</evidence>
<evidence type="ECO:0000256" key="3">
    <source>
        <dbReference type="ARBA" id="ARBA00022723"/>
    </source>
</evidence>
<evidence type="ECO:0000313" key="8">
    <source>
        <dbReference type="Proteomes" id="UP000095281"/>
    </source>
</evidence>
<evidence type="ECO:0000256" key="6">
    <source>
        <dbReference type="SAM" id="SignalP"/>
    </source>
</evidence>
<dbReference type="InterPro" id="IPR000917">
    <property type="entry name" value="Sulfatase_N"/>
</dbReference>
<dbReference type="Proteomes" id="UP000095281">
    <property type="component" value="Unplaced"/>
</dbReference>
<dbReference type="WBParaSite" id="MhA1_Contig170.frz3.fgene2">
    <property type="protein sequence ID" value="MhA1_Contig170.frz3.fgene2"/>
    <property type="gene ID" value="MhA1_Contig170.frz3.fgene2"/>
</dbReference>
<dbReference type="PROSITE" id="PS00523">
    <property type="entry name" value="SULFATASE_1"/>
    <property type="match status" value="1"/>
</dbReference>
<evidence type="ECO:0000256" key="1">
    <source>
        <dbReference type="ARBA" id="ARBA00001913"/>
    </source>
</evidence>
<dbReference type="PANTHER" id="PTHR42693">
    <property type="entry name" value="ARYLSULFATASE FAMILY MEMBER"/>
    <property type="match status" value="1"/>
</dbReference>
<evidence type="ECO:0000256" key="4">
    <source>
        <dbReference type="ARBA" id="ARBA00022801"/>
    </source>
</evidence>
<dbReference type="GO" id="GO:0004065">
    <property type="term" value="F:arylsulfatase activity"/>
    <property type="evidence" value="ECO:0007669"/>
    <property type="project" value="TreeGrafter"/>
</dbReference>
<dbReference type="PANTHER" id="PTHR42693:SF15">
    <property type="entry name" value="ARYLSULFATASE"/>
    <property type="match status" value="1"/>
</dbReference>
<comment type="similarity">
    <text evidence="2">Belongs to the sulfatase family.</text>
</comment>
<protein>
    <submittedName>
        <fullName evidence="9">Sulfatase domain-containing protein</fullName>
    </submittedName>
</protein>
<feature type="signal peptide" evidence="6">
    <location>
        <begin position="1"/>
        <end position="22"/>
    </location>
</feature>
<evidence type="ECO:0000256" key="5">
    <source>
        <dbReference type="ARBA" id="ARBA00022837"/>
    </source>
</evidence>
<keyword evidence="5" id="KW-0106">Calcium</keyword>
<name>A0A1I8BAQ0_MELHA</name>
<evidence type="ECO:0000313" key="9">
    <source>
        <dbReference type="WBParaSite" id="MhA1_Contig170.frz3.fgene2"/>
    </source>
</evidence>
<reference evidence="9" key="1">
    <citation type="submission" date="2016-11" db="UniProtKB">
        <authorList>
            <consortium name="WormBaseParasite"/>
        </authorList>
    </citation>
    <scope>IDENTIFICATION</scope>
</reference>
<accession>A0A1I8BAQ0</accession>
<keyword evidence="6" id="KW-0732">Signal</keyword>
<feature type="domain" description="Sulfatase N-terminal" evidence="7">
    <location>
        <begin position="33"/>
        <end position="195"/>
    </location>
</feature>
<dbReference type="PROSITE" id="PS00149">
    <property type="entry name" value="SULFATASE_2"/>
    <property type="match status" value="1"/>
</dbReference>
<keyword evidence="4" id="KW-0378">Hydrolase</keyword>